<accession>A0AAD5DG70</accession>
<feature type="region of interest" description="Disordered" evidence="1">
    <location>
        <begin position="32"/>
        <end position="86"/>
    </location>
</feature>
<name>A0AAD5DG70_9CHLO</name>
<dbReference type="EMBL" id="JADXDR010000245">
    <property type="protein sequence ID" value="KAI7835584.1"/>
    <property type="molecule type" value="Genomic_DNA"/>
</dbReference>
<feature type="transmembrane region" description="Helical" evidence="2">
    <location>
        <begin position="91"/>
        <end position="112"/>
    </location>
</feature>
<feature type="compositionally biased region" description="Low complexity" evidence="1">
    <location>
        <begin position="44"/>
        <end position="61"/>
    </location>
</feature>
<keyword evidence="2" id="KW-0472">Membrane</keyword>
<sequence length="129" mass="13212">MASSAAHPSINLAAARPAALLARRAWLPTTTPSRRSLRCRAADGEGQQQQSNAAEAAPPAAGSGGAGGSSQEQLKRPAVEDPSVAKGQRTAIITGAISIIFGVIYLALVSFLDMRGGELLPPPPEAYLP</sequence>
<keyword evidence="2" id="KW-1133">Transmembrane helix</keyword>
<dbReference type="Proteomes" id="UP001205105">
    <property type="component" value="Unassembled WGS sequence"/>
</dbReference>
<keyword evidence="2" id="KW-0812">Transmembrane</keyword>
<protein>
    <submittedName>
        <fullName evidence="3">Uncharacterized protein</fullName>
    </submittedName>
</protein>
<evidence type="ECO:0000313" key="4">
    <source>
        <dbReference type="Proteomes" id="UP001205105"/>
    </source>
</evidence>
<dbReference type="AlphaFoldDB" id="A0AAD5DG70"/>
<comment type="caution">
    <text evidence="3">The sequence shown here is derived from an EMBL/GenBank/DDBJ whole genome shotgun (WGS) entry which is preliminary data.</text>
</comment>
<organism evidence="3 4">
    <name type="scientific">Chlorella ohadii</name>
    <dbReference type="NCBI Taxonomy" id="2649997"/>
    <lineage>
        <taxon>Eukaryota</taxon>
        <taxon>Viridiplantae</taxon>
        <taxon>Chlorophyta</taxon>
        <taxon>core chlorophytes</taxon>
        <taxon>Trebouxiophyceae</taxon>
        <taxon>Chlorellales</taxon>
        <taxon>Chlorellaceae</taxon>
        <taxon>Chlorella clade</taxon>
        <taxon>Chlorella</taxon>
    </lineage>
</organism>
<keyword evidence="4" id="KW-1185">Reference proteome</keyword>
<evidence type="ECO:0000313" key="3">
    <source>
        <dbReference type="EMBL" id="KAI7835584.1"/>
    </source>
</evidence>
<evidence type="ECO:0000256" key="1">
    <source>
        <dbReference type="SAM" id="MobiDB-lite"/>
    </source>
</evidence>
<gene>
    <name evidence="3" type="ORF">COHA_010506</name>
</gene>
<reference evidence="3" key="1">
    <citation type="submission" date="2020-11" db="EMBL/GenBank/DDBJ databases">
        <title>Chlorella ohadii genome sequencing and assembly.</title>
        <authorList>
            <person name="Murik O."/>
            <person name="Treves H."/>
            <person name="Kedem I."/>
            <person name="Shotland Y."/>
            <person name="Kaplan A."/>
        </authorList>
    </citation>
    <scope>NUCLEOTIDE SEQUENCE</scope>
    <source>
        <strain evidence="3">1</strain>
    </source>
</reference>
<evidence type="ECO:0000256" key="2">
    <source>
        <dbReference type="SAM" id="Phobius"/>
    </source>
</evidence>
<proteinExistence type="predicted"/>